<evidence type="ECO:0000313" key="13">
    <source>
        <dbReference type="EMBL" id="CCW34979.1"/>
    </source>
</evidence>
<dbReference type="Proteomes" id="UP000014227">
    <property type="component" value="Chromosome I"/>
</dbReference>
<keyword evidence="5 8" id="KW-0547">Nucleotide-binding</keyword>
<feature type="binding site" evidence="10">
    <location>
        <begin position="172"/>
        <end position="175"/>
    </location>
    <ligand>
        <name>substrate</name>
    </ligand>
</feature>
<gene>
    <name evidence="8" type="primary">tdk</name>
    <name evidence="13" type="ORF">CCALI_01160</name>
</gene>
<feature type="binding site" evidence="10">
    <location>
        <position position="180"/>
    </location>
    <ligand>
        <name>substrate</name>
    </ligand>
</feature>
<feature type="binding site" evidence="8">
    <location>
        <position position="146"/>
    </location>
    <ligand>
        <name>Zn(2+)</name>
        <dbReference type="ChEBI" id="CHEBI:29105"/>
    </ligand>
</feature>
<dbReference type="InterPro" id="IPR020633">
    <property type="entry name" value="Thymidine_kinase_CS"/>
</dbReference>
<keyword evidence="14" id="KW-1185">Reference proteome</keyword>
<comment type="similarity">
    <text evidence="1 8 12">Belongs to the thymidine kinase family.</text>
</comment>
<sequence length="230" mass="25655">MPTRTKQPGSITVICGCMFSGKTDELIRLVRRALYARKRVQVFKSALDTRTDNTVISTHDGVRFQAIAVPDARTLEALLDPRVHVVGIEEVQFFDEAIVPLCQRLADRGTEVIVAGLDQDFRGMPFGVMPTLLALAENVIKLHAICKVCGGEATRTQRLVNGRPASWNEPTILIGAEETYEARCRRCHRVRNAPIHSARGTHPMPPTRTPEVTDPRQLEMFMEPEVDNEG</sequence>
<keyword evidence="8" id="KW-0963">Cytoplasm</keyword>
<evidence type="ECO:0000256" key="9">
    <source>
        <dbReference type="PIRSR" id="PIRSR035805-1"/>
    </source>
</evidence>
<dbReference type="HAMAP" id="MF_00124">
    <property type="entry name" value="Thymidine_kinase"/>
    <property type="match status" value="1"/>
</dbReference>
<dbReference type="OrthoDB" id="9781579at2"/>
<dbReference type="NCBIfam" id="NF003296">
    <property type="entry name" value="PRK04296.1-1"/>
    <property type="match status" value="1"/>
</dbReference>
<dbReference type="Gene3D" id="3.30.60.20">
    <property type="match status" value="1"/>
</dbReference>
<keyword evidence="3 8" id="KW-0237">DNA synthesis</keyword>
<dbReference type="GO" id="GO:0004797">
    <property type="term" value="F:thymidine kinase activity"/>
    <property type="evidence" value="ECO:0007669"/>
    <property type="project" value="UniProtKB-UniRule"/>
</dbReference>
<comment type="subunit">
    <text evidence="8">Homotetramer.</text>
</comment>
<dbReference type="EC" id="2.7.1.21" evidence="2 8"/>
<dbReference type="SUPFAM" id="SSF52540">
    <property type="entry name" value="P-loop containing nucleoside triphosphate hydrolases"/>
    <property type="match status" value="1"/>
</dbReference>
<evidence type="ECO:0000256" key="2">
    <source>
        <dbReference type="ARBA" id="ARBA00012118"/>
    </source>
</evidence>
<dbReference type="GO" id="GO:0071897">
    <property type="term" value="P:DNA biosynthetic process"/>
    <property type="evidence" value="ECO:0007669"/>
    <property type="project" value="UniProtKB-KW"/>
</dbReference>
<dbReference type="GO" id="GO:0005829">
    <property type="term" value="C:cytosol"/>
    <property type="evidence" value="ECO:0007669"/>
    <property type="project" value="TreeGrafter"/>
</dbReference>
<dbReference type="EMBL" id="HF951689">
    <property type="protein sequence ID" value="CCW34979.1"/>
    <property type="molecule type" value="Genomic_DNA"/>
</dbReference>
<comment type="catalytic activity">
    <reaction evidence="8 11">
        <text>thymidine + ATP = dTMP + ADP + H(+)</text>
        <dbReference type="Rhea" id="RHEA:19129"/>
        <dbReference type="ChEBI" id="CHEBI:15378"/>
        <dbReference type="ChEBI" id="CHEBI:17748"/>
        <dbReference type="ChEBI" id="CHEBI:30616"/>
        <dbReference type="ChEBI" id="CHEBI:63528"/>
        <dbReference type="ChEBI" id="CHEBI:456216"/>
        <dbReference type="EC" id="2.7.1.21"/>
    </reaction>
</comment>
<dbReference type="Gene3D" id="3.40.50.300">
    <property type="entry name" value="P-loop containing nucleotide triphosphate hydrolases"/>
    <property type="match status" value="1"/>
</dbReference>
<dbReference type="PATRIC" id="fig|1303518.3.peg.1182"/>
<protein>
    <recommendedName>
        <fullName evidence="2 8">Thymidine kinase</fullName>
        <ecNumber evidence="2 8">2.7.1.21</ecNumber>
    </recommendedName>
</protein>
<keyword evidence="7 8" id="KW-0067">ATP-binding</keyword>
<keyword evidence="4 8" id="KW-0808">Transferase</keyword>
<dbReference type="HOGENOM" id="CLU_064400_3_0_0"/>
<dbReference type="SUPFAM" id="SSF57716">
    <property type="entry name" value="Glucocorticoid receptor-like (DNA-binding domain)"/>
    <property type="match status" value="1"/>
</dbReference>
<evidence type="ECO:0000256" key="4">
    <source>
        <dbReference type="ARBA" id="ARBA00022679"/>
    </source>
</evidence>
<dbReference type="PIRSF" id="PIRSF035805">
    <property type="entry name" value="TK_cell"/>
    <property type="match status" value="1"/>
</dbReference>
<dbReference type="Pfam" id="PF00265">
    <property type="entry name" value="TK"/>
    <property type="match status" value="1"/>
</dbReference>
<dbReference type="GO" id="GO:0046104">
    <property type="term" value="P:thymidine metabolic process"/>
    <property type="evidence" value="ECO:0007669"/>
    <property type="project" value="TreeGrafter"/>
</dbReference>
<reference evidence="14" key="1">
    <citation type="submission" date="2013-03" db="EMBL/GenBank/DDBJ databases">
        <title>Genome sequence of Chthonomonas calidirosea, the first sequenced genome from the Armatimonadetes phylum (formally candidate division OP10).</title>
        <authorList>
            <person name="Lee K.C.Y."/>
            <person name="Morgan X.C."/>
            <person name="Dunfield P.F."/>
            <person name="Tamas I."/>
            <person name="Houghton K.M."/>
            <person name="Vyssotski M."/>
            <person name="Ryan J.L.J."/>
            <person name="Lagutin K."/>
            <person name="McDonald I.R."/>
            <person name="Stott M.B."/>
        </authorList>
    </citation>
    <scope>NUCLEOTIDE SEQUENCE [LARGE SCALE GENOMIC DNA]</scope>
    <source>
        <strain evidence="14">DSM 23976 / ICMP 18418 / T49</strain>
    </source>
</reference>
<feature type="binding site" evidence="8">
    <location>
        <position position="184"/>
    </location>
    <ligand>
        <name>Zn(2+)</name>
        <dbReference type="ChEBI" id="CHEBI:29105"/>
    </ligand>
</feature>
<evidence type="ECO:0000256" key="8">
    <source>
        <dbReference type="HAMAP-Rule" id="MF_00124"/>
    </source>
</evidence>
<feature type="binding site" evidence="8">
    <location>
        <begin position="89"/>
        <end position="92"/>
    </location>
    <ligand>
        <name>ATP</name>
        <dbReference type="ChEBI" id="CHEBI:30616"/>
    </ligand>
</feature>
<evidence type="ECO:0000256" key="5">
    <source>
        <dbReference type="ARBA" id="ARBA00022741"/>
    </source>
</evidence>
<name>S0ETW5_CHTCT</name>
<evidence type="ECO:0000313" key="14">
    <source>
        <dbReference type="Proteomes" id="UP000014227"/>
    </source>
</evidence>
<dbReference type="PANTHER" id="PTHR11441">
    <property type="entry name" value="THYMIDINE KINASE"/>
    <property type="match status" value="1"/>
</dbReference>
<organism evidence="13 14">
    <name type="scientific">Chthonomonas calidirosea (strain DSM 23976 / ICMP 18418 / T49)</name>
    <dbReference type="NCBI Taxonomy" id="1303518"/>
    <lineage>
        <taxon>Bacteria</taxon>
        <taxon>Bacillati</taxon>
        <taxon>Armatimonadota</taxon>
        <taxon>Chthonomonadia</taxon>
        <taxon>Chthonomonadales</taxon>
        <taxon>Chthonomonadaceae</taxon>
        <taxon>Chthonomonas</taxon>
    </lineage>
</organism>
<keyword evidence="6 8" id="KW-0418">Kinase</keyword>
<dbReference type="GO" id="GO:0005524">
    <property type="term" value="F:ATP binding"/>
    <property type="evidence" value="ECO:0007669"/>
    <property type="project" value="UniProtKB-UniRule"/>
</dbReference>
<evidence type="ECO:0000256" key="12">
    <source>
        <dbReference type="RuleBase" id="RU004165"/>
    </source>
</evidence>
<dbReference type="RefSeq" id="WP_016482524.1">
    <property type="nucleotide sequence ID" value="NC_021487.1"/>
</dbReference>
<evidence type="ECO:0000256" key="6">
    <source>
        <dbReference type="ARBA" id="ARBA00022777"/>
    </source>
</evidence>
<dbReference type="PROSITE" id="PS51257">
    <property type="entry name" value="PROKAR_LIPOPROTEIN"/>
    <property type="match status" value="1"/>
</dbReference>
<feature type="binding site" evidence="8">
    <location>
        <position position="187"/>
    </location>
    <ligand>
        <name>Zn(2+)</name>
        <dbReference type="ChEBI" id="CHEBI:29105"/>
    </ligand>
</feature>
<dbReference type="PANTHER" id="PTHR11441:SF0">
    <property type="entry name" value="THYMIDINE KINASE, CYTOSOLIC"/>
    <property type="match status" value="1"/>
</dbReference>
<keyword evidence="8" id="KW-0862">Zinc</keyword>
<feature type="binding site" evidence="8">
    <location>
        <position position="149"/>
    </location>
    <ligand>
        <name>Zn(2+)</name>
        <dbReference type="ChEBI" id="CHEBI:29105"/>
    </ligand>
</feature>
<feature type="active site" description="Proton acceptor" evidence="8 9">
    <location>
        <position position="90"/>
    </location>
</feature>
<proteinExistence type="inferred from homology"/>
<dbReference type="PROSITE" id="PS00603">
    <property type="entry name" value="TK_CELLULAR_TYPE"/>
    <property type="match status" value="1"/>
</dbReference>
<evidence type="ECO:0000256" key="10">
    <source>
        <dbReference type="PIRSR" id="PIRSR035805-2"/>
    </source>
</evidence>
<dbReference type="AlphaFoldDB" id="S0ETW5"/>
<dbReference type="KEGG" id="ccz:CCALI_01160"/>
<dbReference type="InParanoid" id="S0ETW5"/>
<dbReference type="InterPro" id="IPR001267">
    <property type="entry name" value="Thymidine_kinase"/>
</dbReference>
<evidence type="ECO:0000256" key="7">
    <source>
        <dbReference type="ARBA" id="ARBA00022840"/>
    </source>
</evidence>
<evidence type="ECO:0000256" key="3">
    <source>
        <dbReference type="ARBA" id="ARBA00022634"/>
    </source>
</evidence>
<feature type="binding site" evidence="8">
    <location>
        <begin position="16"/>
        <end position="23"/>
    </location>
    <ligand>
        <name>ATP</name>
        <dbReference type="ChEBI" id="CHEBI:30616"/>
    </ligand>
</feature>
<dbReference type="GO" id="GO:0008270">
    <property type="term" value="F:zinc ion binding"/>
    <property type="evidence" value="ECO:0007669"/>
    <property type="project" value="UniProtKB-UniRule"/>
</dbReference>
<dbReference type="eggNOG" id="COG1435">
    <property type="taxonomic scope" value="Bacteria"/>
</dbReference>
<evidence type="ECO:0000256" key="11">
    <source>
        <dbReference type="RuleBase" id="RU000544"/>
    </source>
</evidence>
<dbReference type="STRING" id="454171.CP488_02937"/>
<accession>S0ETW5</accession>
<dbReference type="InterPro" id="IPR027417">
    <property type="entry name" value="P-loop_NTPase"/>
</dbReference>
<dbReference type="FunCoup" id="S0ETW5">
    <property type="interactions" value="199"/>
</dbReference>
<keyword evidence="8" id="KW-0479">Metal-binding</keyword>
<comment type="subcellular location">
    <subcellularLocation>
        <location evidence="8">Cytoplasm</location>
    </subcellularLocation>
</comment>
<evidence type="ECO:0000256" key="1">
    <source>
        <dbReference type="ARBA" id="ARBA00007587"/>
    </source>
</evidence>